<dbReference type="GO" id="GO:0006152">
    <property type="term" value="P:purine nucleoside catabolic process"/>
    <property type="evidence" value="ECO:0007669"/>
    <property type="project" value="TreeGrafter"/>
</dbReference>
<dbReference type="Pfam" id="PF01156">
    <property type="entry name" value="IU_nuc_hydro"/>
    <property type="match status" value="1"/>
</dbReference>
<accession>A0A1B7ZCD5</accession>
<proteinExistence type="predicted"/>
<reference evidence="5" key="1">
    <citation type="submission" date="2016-06" db="EMBL/GenBank/DDBJ databases">
        <authorList>
            <person name="Zhan P."/>
        </authorList>
    </citation>
    <scope>NUCLEOTIDE SEQUENCE [LARGE SCALE GENOMIC DNA]</scope>
    <source>
        <strain evidence="5">T28</strain>
    </source>
</reference>
<dbReference type="RefSeq" id="WP_068483847.1">
    <property type="nucleotide sequence ID" value="NZ_CP018760.1"/>
</dbReference>
<comment type="caution">
    <text evidence="4">The sequence shown here is derived from an EMBL/GenBank/DDBJ whole genome shotgun (WGS) entry which is preliminary data.</text>
</comment>
<dbReference type="SUPFAM" id="SSF53590">
    <property type="entry name" value="Nucleoside hydrolase"/>
    <property type="match status" value="1"/>
</dbReference>
<feature type="domain" description="Inosine/uridine-preferring nucleoside hydrolase" evidence="3">
    <location>
        <begin position="27"/>
        <end position="258"/>
    </location>
</feature>
<dbReference type="InterPro" id="IPR001910">
    <property type="entry name" value="Inosine/uridine_hydrolase_dom"/>
</dbReference>
<dbReference type="PANTHER" id="PTHR12304">
    <property type="entry name" value="INOSINE-URIDINE PREFERRING NUCLEOSIDE HYDROLASE"/>
    <property type="match status" value="1"/>
</dbReference>
<dbReference type="InterPro" id="IPR023186">
    <property type="entry name" value="IUNH"/>
</dbReference>
<dbReference type="GO" id="GO:0005829">
    <property type="term" value="C:cytosol"/>
    <property type="evidence" value="ECO:0007669"/>
    <property type="project" value="TreeGrafter"/>
</dbReference>
<keyword evidence="5" id="KW-1185">Reference proteome</keyword>
<evidence type="ECO:0000256" key="1">
    <source>
        <dbReference type="ARBA" id="ARBA00022801"/>
    </source>
</evidence>
<dbReference type="EMBL" id="LZFP01000007">
    <property type="protein sequence ID" value="OBR40584.1"/>
    <property type="molecule type" value="Genomic_DNA"/>
</dbReference>
<gene>
    <name evidence="4" type="ORF">A9200_15860</name>
</gene>
<dbReference type="InterPro" id="IPR036452">
    <property type="entry name" value="Ribo_hydro-like"/>
</dbReference>
<dbReference type="Gene3D" id="3.90.245.10">
    <property type="entry name" value="Ribonucleoside hydrolase-like"/>
    <property type="match status" value="1"/>
</dbReference>
<name>A0A1B7ZCD5_9FLAO</name>
<evidence type="ECO:0000313" key="5">
    <source>
        <dbReference type="Proteomes" id="UP000092164"/>
    </source>
</evidence>
<keyword evidence="2" id="KW-0326">Glycosidase</keyword>
<dbReference type="GO" id="GO:0008477">
    <property type="term" value="F:purine nucleosidase activity"/>
    <property type="evidence" value="ECO:0007669"/>
    <property type="project" value="TreeGrafter"/>
</dbReference>
<dbReference type="AlphaFoldDB" id="A0A1B7ZCD5"/>
<dbReference type="PANTHER" id="PTHR12304:SF4">
    <property type="entry name" value="URIDINE NUCLEOSIDASE"/>
    <property type="match status" value="1"/>
</dbReference>
<dbReference type="Proteomes" id="UP000092164">
    <property type="component" value="Unassembled WGS sequence"/>
</dbReference>
<keyword evidence="1 4" id="KW-0378">Hydrolase</keyword>
<evidence type="ECO:0000259" key="3">
    <source>
        <dbReference type="Pfam" id="PF01156"/>
    </source>
</evidence>
<organism evidence="4 5">
    <name type="scientific">Maribacter hydrothermalis</name>
    <dbReference type="NCBI Taxonomy" id="1836467"/>
    <lineage>
        <taxon>Bacteria</taxon>
        <taxon>Pseudomonadati</taxon>
        <taxon>Bacteroidota</taxon>
        <taxon>Flavobacteriia</taxon>
        <taxon>Flavobacteriales</taxon>
        <taxon>Flavobacteriaceae</taxon>
        <taxon>Maribacter</taxon>
    </lineage>
</organism>
<evidence type="ECO:0000256" key="2">
    <source>
        <dbReference type="ARBA" id="ARBA00023295"/>
    </source>
</evidence>
<protein>
    <submittedName>
        <fullName evidence="4">Nucleoside hydrolase</fullName>
    </submittedName>
</protein>
<evidence type="ECO:0000313" key="4">
    <source>
        <dbReference type="EMBL" id="OBR40584.1"/>
    </source>
</evidence>
<dbReference type="OrthoDB" id="2530052at2"/>
<sequence length="299" mass="34037">MKSRIFSSYLVLLSLLIFGIAHGQKDIIVDADTGNEVDDLYALARILIEPTVNVIALNAAHWQTSHWAVENSMENSHRLNQQLLGEMGLSVKTNRGAIARMYDWGDQAQHSAAAYEIIKQAKQHSEERKLPILVLGALTNVASALFIDPSIASKIKVHWLGTTMDFEHKILKRNDFNCAMDQFALDYLLESSVEMTIMPVSVASAMHIDFELMKTKIEHTSLGKFLNKRWYDHIDSGRRNRVLWDLALITTFIYPEMGKLTTVKTSRDSGNREINFYESVDAPAIYEDFYLHILQFSKN</sequence>
<dbReference type="KEGG" id="mart:BTR34_12210"/>
<dbReference type="STRING" id="1836467.BTR34_12210"/>